<proteinExistence type="predicted"/>
<dbReference type="Gramene" id="HORVU.MOREX.r2.2HG0179530.1">
    <property type="protein sequence ID" value="HORVU.MOREX.r2.2HG0179530.1.CDS.1"/>
    <property type="gene ID" value="HORVU.MOREX.r2.2HG0179530"/>
</dbReference>
<reference evidence="3" key="1">
    <citation type="journal article" date="2012" name="Nature">
        <title>A physical, genetic and functional sequence assembly of the barley genome.</title>
        <authorList>
            <consortium name="The International Barley Genome Sequencing Consortium"/>
            <person name="Mayer K.F."/>
            <person name="Waugh R."/>
            <person name="Brown J.W."/>
            <person name="Schulman A."/>
            <person name="Langridge P."/>
            <person name="Platzer M."/>
            <person name="Fincher G.B."/>
            <person name="Muehlbauer G.J."/>
            <person name="Sato K."/>
            <person name="Close T.J."/>
            <person name="Wise R.P."/>
            <person name="Stein N."/>
        </authorList>
    </citation>
    <scope>NUCLEOTIDE SEQUENCE [LARGE SCALE GENOMIC DNA]</scope>
    <source>
        <strain evidence="3">cv. Morex</strain>
    </source>
</reference>
<keyword evidence="1" id="KW-0812">Transmembrane</keyword>
<organism evidence="2 3">
    <name type="scientific">Hordeum vulgare subsp. vulgare</name>
    <name type="common">Domesticated barley</name>
    <dbReference type="NCBI Taxonomy" id="112509"/>
    <lineage>
        <taxon>Eukaryota</taxon>
        <taxon>Viridiplantae</taxon>
        <taxon>Streptophyta</taxon>
        <taxon>Embryophyta</taxon>
        <taxon>Tracheophyta</taxon>
        <taxon>Spermatophyta</taxon>
        <taxon>Magnoliopsida</taxon>
        <taxon>Liliopsida</taxon>
        <taxon>Poales</taxon>
        <taxon>Poaceae</taxon>
        <taxon>BOP clade</taxon>
        <taxon>Pooideae</taxon>
        <taxon>Triticodae</taxon>
        <taxon>Triticeae</taxon>
        <taxon>Hordeinae</taxon>
        <taxon>Hordeum</taxon>
    </lineage>
</organism>
<evidence type="ECO:0000313" key="3">
    <source>
        <dbReference type="Proteomes" id="UP000011116"/>
    </source>
</evidence>
<sequence>MQPANTWTLINTFALFCSFLFVTLQLCCAVMSLQLGQFHTTWALPVLFLFSLPSASARYTMPFSFQKQIGTLWFFFPKKGTLWLYKGKKGTVHYDYTNHLALDLNTITARIQLPVMKLIVQLTHFFD</sequence>
<reference evidence="2" key="3">
    <citation type="submission" date="2022-01" db="UniProtKB">
        <authorList>
            <consortium name="EnsemblPlants"/>
        </authorList>
    </citation>
    <scope>IDENTIFICATION</scope>
    <source>
        <strain evidence="2">subsp. vulgare</strain>
    </source>
</reference>
<dbReference type="Proteomes" id="UP000011116">
    <property type="component" value="Chromosome 2H"/>
</dbReference>
<keyword evidence="1" id="KW-0472">Membrane</keyword>
<reference evidence="2" key="2">
    <citation type="submission" date="2020-10" db="EMBL/GenBank/DDBJ databases">
        <authorList>
            <person name="Scholz U."/>
            <person name="Mascher M."/>
            <person name="Fiebig A."/>
        </authorList>
    </citation>
    <scope>NUCLEOTIDE SEQUENCE [LARGE SCALE GENOMIC DNA]</scope>
    <source>
        <strain evidence="2">cv. Morex</strain>
    </source>
</reference>
<dbReference type="Gramene" id="HORVU.MOREX.r3.2HG0215930.1">
    <property type="protein sequence ID" value="HORVU.MOREX.r3.2HG0215930.1.CDS1"/>
    <property type="gene ID" value="HORVU.MOREX.r3.2HG0215930"/>
</dbReference>
<dbReference type="AlphaFoldDB" id="A0A8I6WVE4"/>
<feature type="transmembrane region" description="Helical" evidence="1">
    <location>
        <begin position="12"/>
        <end position="36"/>
    </location>
</feature>
<evidence type="ECO:0000256" key="1">
    <source>
        <dbReference type="SAM" id="Phobius"/>
    </source>
</evidence>
<dbReference type="EnsemblPlants" id="HORVU.MOREX.r3.2HG0215930.1">
    <property type="protein sequence ID" value="HORVU.MOREX.r3.2HG0215930.1.CDS1"/>
    <property type="gene ID" value="HORVU.MOREX.r3.2HG0215930"/>
</dbReference>
<name>A0A8I6WVE4_HORVV</name>
<feature type="transmembrane region" description="Helical" evidence="1">
    <location>
        <begin position="42"/>
        <end position="61"/>
    </location>
</feature>
<accession>A0A8I6WVE4</accession>
<keyword evidence="1" id="KW-1133">Transmembrane helix</keyword>
<protein>
    <submittedName>
        <fullName evidence="2">Uncharacterized protein</fullName>
    </submittedName>
</protein>
<evidence type="ECO:0000313" key="2">
    <source>
        <dbReference type="EnsemblPlants" id="HORVU.MOREX.r3.2HG0215930.1.CDS1"/>
    </source>
</evidence>
<keyword evidence="3" id="KW-1185">Reference proteome</keyword>